<dbReference type="GO" id="GO:0006865">
    <property type="term" value="P:amino acid transport"/>
    <property type="evidence" value="ECO:0007669"/>
    <property type="project" value="UniProtKB-KW"/>
</dbReference>
<dbReference type="PANTHER" id="PTHR30614">
    <property type="entry name" value="MEMBRANE COMPONENT OF AMINO ACID ABC TRANSPORTER"/>
    <property type="match status" value="1"/>
</dbReference>
<dbReference type="InterPro" id="IPR043429">
    <property type="entry name" value="ArtM/GltK/GlnP/TcyL/YhdX-like"/>
</dbReference>
<dbReference type="PANTHER" id="PTHR30614:SF20">
    <property type="entry name" value="GLUTAMINE TRANSPORT SYSTEM PERMEASE PROTEIN GLNP"/>
    <property type="match status" value="1"/>
</dbReference>
<evidence type="ECO:0000313" key="12">
    <source>
        <dbReference type="Proteomes" id="UP000198995"/>
    </source>
</evidence>
<dbReference type="GO" id="GO:0043190">
    <property type="term" value="C:ATP-binding cassette (ABC) transporter complex"/>
    <property type="evidence" value="ECO:0007669"/>
    <property type="project" value="InterPro"/>
</dbReference>
<organism evidence="11 12">
    <name type="scientific">Peptococcus niger</name>
    <dbReference type="NCBI Taxonomy" id="2741"/>
    <lineage>
        <taxon>Bacteria</taxon>
        <taxon>Bacillati</taxon>
        <taxon>Bacillota</taxon>
        <taxon>Clostridia</taxon>
        <taxon>Eubacteriales</taxon>
        <taxon>Peptococcaceae</taxon>
        <taxon>Peptococcus</taxon>
    </lineage>
</organism>
<name>A0A1G6RWM5_PEPNI</name>
<evidence type="ECO:0000256" key="5">
    <source>
        <dbReference type="ARBA" id="ARBA00022692"/>
    </source>
</evidence>
<keyword evidence="6" id="KW-0029">Amino-acid transport</keyword>
<protein>
    <submittedName>
        <fullName evidence="11">Amino acid ABC transporter membrane protein, PAAT family</fullName>
    </submittedName>
</protein>
<evidence type="ECO:0000256" key="9">
    <source>
        <dbReference type="RuleBase" id="RU363032"/>
    </source>
</evidence>
<keyword evidence="12" id="KW-1185">Reference proteome</keyword>
<dbReference type="InterPro" id="IPR010065">
    <property type="entry name" value="AA_ABC_transptr_permease_3TM"/>
</dbReference>
<dbReference type="InterPro" id="IPR000515">
    <property type="entry name" value="MetI-like"/>
</dbReference>
<proteinExistence type="inferred from homology"/>
<sequence length="259" mass="28466">MALFEPIPDILANYSQWYLRGIGVTLLLAVVGTLVGLLIGMLIGMYRVIPIERQSNQLLVVLYKIGRFLTTCYVEFFRSTPMMVQAMFIYFGIAASLFGVKLNILTAGLLIITINTGAYMAEIVRSGIISVDDGQYEAAHSVGLSHWQTMKGIILPQALRNILPTIGNEFIINMKDSCVLSIIGVTEIFYTSQTIGGAMFNVGPPFLIASVIYLVLTLLTTRILALVQRKMDGSDHYELLVDLDGSAYVSRLGKEGKGK</sequence>
<evidence type="ECO:0000256" key="7">
    <source>
        <dbReference type="ARBA" id="ARBA00022989"/>
    </source>
</evidence>
<comment type="similarity">
    <text evidence="2">Belongs to the binding-protein-dependent transport system permease family. HisMQ subfamily.</text>
</comment>
<dbReference type="Proteomes" id="UP000198995">
    <property type="component" value="Unassembled WGS sequence"/>
</dbReference>
<evidence type="ECO:0000259" key="10">
    <source>
        <dbReference type="PROSITE" id="PS50928"/>
    </source>
</evidence>
<keyword evidence="4" id="KW-1003">Cell membrane</keyword>
<dbReference type="CDD" id="cd06261">
    <property type="entry name" value="TM_PBP2"/>
    <property type="match status" value="1"/>
</dbReference>
<dbReference type="Pfam" id="PF00528">
    <property type="entry name" value="BPD_transp_1"/>
    <property type="match status" value="1"/>
</dbReference>
<evidence type="ECO:0000256" key="1">
    <source>
        <dbReference type="ARBA" id="ARBA00004651"/>
    </source>
</evidence>
<dbReference type="EMBL" id="FNAF01000001">
    <property type="protein sequence ID" value="SDD08968.1"/>
    <property type="molecule type" value="Genomic_DNA"/>
</dbReference>
<dbReference type="STRING" id="2741.SAMN04489866_101143"/>
<dbReference type="AlphaFoldDB" id="A0A1G6RWM5"/>
<dbReference type="SUPFAM" id="SSF161098">
    <property type="entry name" value="MetI-like"/>
    <property type="match status" value="1"/>
</dbReference>
<dbReference type="RefSeq" id="WP_091790839.1">
    <property type="nucleotide sequence ID" value="NZ_FNAF01000001.1"/>
</dbReference>
<dbReference type="GO" id="GO:0022857">
    <property type="term" value="F:transmembrane transporter activity"/>
    <property type="evidence" value="ECO:0007669"/>
    <property type="project" value="InterPro"/>
</dbReference>
<feature type="transmembrane region" description="Helical" evidence="9">
    <location>
        <begin position="88"/>
        <end position="112"/>
    </location>
</feature>
<dbReference type="PROSITE" id="PS50928">
    <property type="entry name" value="ABC_TM1"/>
    <property type="match status" value="1"/>
</dbReference>
<evidence type="ECO:0000256" key="3">
    <source>
        <dbReference type="ARBA" id="ARBA00022448"/>
    </source>
</evidence>
<feature type="transmembrane region" description="Helical" evidence="9">
    <location>
        <begin position="22"/>
        <end position="46"/>
    </location>
</feature>
<keyword evidence="5 9" id="KW-0812">Transmembrane</keyword>
<evidence type="ECO:0000313" key="11">
    <source>
        <dbReference type="EMBL" id="SDD08968.1"/>
    </source>
</evidence>
<gene>
    <name evidence="11" type="ORF">SAMN04489866_101143</name>
</gene>
<evidence type="ECO:0000256" key="6">
    <source>
        <dbReference type="ARBA" id="ARBA00022970"/>
    </source>
</evidence>
<reference evidence="11 12" key="1">
    <citation type="submission" date="2016-10" db="EMBL/GenBank/DDBJ databases">
        <authorList>
            <person name="de Groot N.N."/>
        </authorList>
    </citation>
    <scope>NUCLEOTIDE SEQUENCE [LARGE SCALE GENOMIC DNA]</scope>
    <source>
        <strain evidence="11 12">DSM 20475</strain>
    </source>
</reference>
<feature type="domain" description="ABC transmembrane type-1" evidence="10">
    <location>
        <begin position="22"/>
        <end position="224"/>
    </location>
</feature>
<dbReference type="OrthoDB" id="9787841at2"/>
<dbReference type="NCBIfam" id="TIGR01726">
    <property type="entry name" value="HEQRo_perm_3TM"/>
    <property type="match status" value="1"/>
</dbReference>
<accession>A0A1G6RWM5</accession>
<dbReference type="Gene3D" id="1.10.3720.10">
    <property type="entry name" value="MetI-like"/>
    <property type="match status" value="1"/>
</dbReference>
<evidence type="ECO:0000256" key="4">
    <source>
        <dbReference type="ARBA" id="ARBA00022475"/>
    </source>
</evidence>
<keyword evidence="7 9" id="KW-1133">Transmembrane helix</keyword>
<keyword evidence="8 9" id="KW-0472">Membrane</keyword>
<dbReference type="InterPro" id="IPR035906">
    <property type="entry name" value="MetI-like_sf"/>
</dbReference>
<keyword evidence="3 9" id="KW-0813">Transport</keyword>
<feature type="transmembrane region" description="Helical" evidence="9">
    <location>
        <begin position="178"/>
        <end position="200"/>
    </location>
</feature>
<evidence type="ECO:0000256" key="2">
    <source>
        <dbReference type="ARBA" id="ARBA00010072"/>
    </source>
</evidence>
<feature type="transmembrane region" description="Helical" evidence="9">
    <location>
        <begin position="206"/>
        <end position="227"/>
    </location>
</feature>
<evidence type="ECO:0000256" key="8">
    <source>
        <dbReference type="ARBA" id="ARBA00023136"/>
    </source>
</evidence>
<comment type="subcellular location">
    <subcellularLocation>
        <location evidence="1 9">Cell membrane</location>
        <topology evidence="1 9">Multi-pass membrane protein</topology>
    </subcellularLocation>
</comment>